<accession>A0A1E7FTM1</accession>
<keyword evidence="3" id="KW-1185">Reference proteome</keyword>
<evidence type="ECO:0000256" key="1">
    <source>
        <dbReference type="SAM" id="MobiDB-lite"/>
    </source>
</evidence>
<dbReference type="Proteomes" id="UP000095751">
    <property type="component" value="Unassembled WGS sequence"/>
</dbReference>
<dbReference type="KEGG" id="fcy:FRACYDRAFT_235135"/>
<sequence length="509" mass="59841">MDDIDDIISINSSYSSHDDDGDNDPVLLSVARRIARIMTDSSNNNNNTTSMKKLFTILLECNDDIKYKHNILIQNKINSIAKDLEEEMDMFIKHCKPIIDQNIPIPVLVREKSNELLLEDAVAVEEEEEDEEKITPSKFSRKIKHFLLDLLNHQLYDDWDDYRGLDCDRDTEHELENVLRIYPDVLKYSPEIFGCHSIKYATFIPMVAQLRMEFSKNLDRRVEYLGFPRALISLVSRRPGKQDDHQLLDHRIATTMKRLKVMGLFKKGDIENQQLLHFFAICVGDDANSFSSEVFQFLVTWDPVQLITANDDHTRQLPLHHAAYHCSLDYFQAVFEAGLRYFPRKMGIYILFQKRRWRYTPFDRACWRYGREKVLKVIESTLIKCSANPYDTAEVLFIAATNEDISIDGIYFLLRRTPDVVQKLSRSNIAIYIEERDVDIIDTIDIVIKEEKEFQEILDLEKHIDIYITSHDDYWYAQYDDDNRKRIRDDSNNISGHDHDYGNKKSRRT</sequence>
<reference evidence="2 3" key="1">
    <citation type="submission" date="2016-09" db="EMBL/GenBank/DDBJ databases">
        <title>Extensive genetic diversity and differential bi-allelic expression allows diatom success in the polar Southern Ocean.</title>
        <authorList>
            <consortium name="DOE Joint Genome Institute"/>
            <person name="Mock T."/>
            <person name="Otillar R.P."/>
            <person name="Strauss J."/>
            <person name="Dupont C."/>
            <person name="Frickenhaus S."/>
            <person name="Maumus F."/>
            <person name="Mcmullan M."/>
            <person name="Sanges R."/>
            <person name="Schmutz J."/>
            <person name="Toseland A."/>
            <person name="Valas R."/>
            <person name="Veluchamy A."/>
            <person name="Ward B.J."/>
            <person name="Allen A."/>
            <person name="Barry K."/>
            <person name="Falciatore A."/>
            <person name="Ferrante M."/>
            <person name="Fortunato A.E."/>
            <person name="Gloeckner G."/>
            <person name="Gruber A."/>
            <person name="Hipkin R."/>
            <person name="Janech M."/>
            <person name="Kroth P."/>
            <person name="Leese F."/>
            <person name="Lindquist E."/>
            <person name="Lyon B.R."/>
            <person name="Martin J."/>
            <person name="Mayer C."/>
            <person name="Parker M."/>
            <person name="Quesneville H."/>
            <person name="Raymond J."/>
            <person name="Uhlig C."/>
            <person name="Valentin K.U."/>
            <person name="Worden A.Z."/>
            <person name="Armbrust E.V."/>
            <person name="Bowler C."/>
            <person name="Green B."/>
            <person name="Moulton V."/>
            <person name="Van Oosterhout C."/>
            <person name="Grigoriev I."/>
        </authorList>
    </citation>
    <scope>NUCLEOTIDE SEQUENCE [LARGE SCALE GENOMIC DNA]</scope>
    <source>
        <strain evidence="2 3">CCMP1102</strain>
    </source>
</reference>
<gene>
    <name evidence="2" type="ORF">FRACYDRAFT_235135</name>
</gene>
<feature type="region of interest" description="Disordered" evidence="1">
    <location>
        <begin position="487"/>
        <end position="509"/>
    </location>
</feature>
<organism evidence="2 3">
    <name type="scientific">Fragilariopsis cylindrus CCMP1102</name>
    <dbReference type="NCBI Taxonomy" id="635003"/>
    <lineage>
        <taxon>Eukaryota</taxon>
        <taxon>Sar</taxon>
        <taxon>Stramenopiles</taxon>
        <taxon>Ochrophyta</taxon>
        <taxon>Bacillariophyta</taxon>
        <taxon>Bacillariophyceae</taxon>
        <taxon>Bacillariophycidae</taxon>
        <taxon>Bacillariales</taxon>
        <taxon>Bacillariaceae</taxon>
        <taxon>Fragilariopsis</taxon>
    </lineage>
</organism>
<protein>
    <submittedName>
        <fullName evidence="2">Uncharacterized protein</fullName>
    </submittedName>
</protein>
<name>A0A1E7FTM1_9STRA</name>
<evidence type="ECO:0000313" key="2">
    <source>
        <dbReference type="EMBL" id="OEU21508.1"/>
    </source>
</evidence>
<dbReference type="AlphaFoldDB" id="A0A1E7FTM1"/>
<proteinExistence type="predicted"/>
<dbReference type="InParanoid" id="A0A1E7FTM1"/>
<feature type="compositionally biased region" description="Basic and acidic residues" evidence="1">
    <location>
        <begin position="487"/>
        <end position="503"/>
    </location>
</feature>
<evidence type="ECO:0000313" key="3">
    <source>
        <dbReference type="Proteomes" id="UP000095751"/>
    </source>
</evidence>
<dbReference type="EMBL" id="KV784354">
    <property type="protein sequence ID" value="OEU21508.1"/>
    <property type="molecule type" value="Genomic_DNA"/>
</dbReference>